<organism evidence="2 3">
    <name type="scientific">Kutzneria albida DSM 43870</name>
    <dbReference type="NCBI Taxonomy" id="1449976"/>
    <lineage>
        <taxon>Bacteria</taxon>
        <taxon>Bacillati</taxon>
        <taxon>Actinomycetota</taxon>
        <taxon>Actinomycetes</taxon>
        <taxon>Pseudonocardiales</taxon>
        <taxon>Pseudonocardiaceae</taxon>
        <taxon>Kutzneria</taxon>
    </lineage>
</organism>
<dbReference type="SUPFAM" id="SSF158745">
    <property type="entry name" value="LanC-like"/>
    <property type="match status" value="1"/>
</dbReference>
<dbReference type="Gene3D" id="1.50.10.20">
    <property type="match status" value="1"/>
</dbReference>
<dbReference type="SMART" id="SM01260">
    <property type="entry name" value="LANC_like"/>
    <property type="match status" value="1"/>
</dbReference>
<dbReference type="Pfam" id="PF13575">
    <property type="entry name" value="DUF4135"/>
    <property type="match status" value="1"/>
</dbReference>
<dbReference type="PRINTS" id="PR01950">
    <property type="entry name" value="LANCSUPER"/>
</dbReference>
<dbReference type="EMBL" id="CP007155">
    <property type="protein sequence ID" value="AHH98457.1"/>
    <property type="molecule type" value="Genomic_DNA"/>
</dbReference>
<evidence type="ECO:0000259" key="1">
    <source>
        <dbReference type="Pfam" id="PF13575"/>
    </source>
</evidence>
<reference evidence="2 3" key="1">
    <citation type="journal article" date="2014" name="BMC Genomics">
        <title>Complete genome sequence of producer of the glycopeptide antibiotic Aculeximycin Kutzneria albida DSM 43870T, a representative of minor genus of Pseudonocardiaceae.</title>
        <authorList>
            <person name="Rebets Y."/>
            <person name="Tokovenko B."/>
            <person name="Lushchyk I."/>
            <person name="Ruckert C."/>
            <person name="Zaburannyi N."/>
            <person name="Bechthold A."/>
            <person name="Kalinowski J."/>
            <person name="Luzhetskyy A."/>
        </authorList>
    </citation>
    <scope>NUCLEOTIDE SEQUENCE [LARGE SCALE GENOMIC DNA]</scope>
    <source>
        <strain evidence="2">DSM 43870</strain>
    </source>
</reference>
<sequence length="1015" mass="108962">MCRRRPRAKFQRVSHREPPVAVGDRSWWAGGLTLHERLTAPGPAPRDHAESARLRLEQWRSAHGAPDRDWLGRRLAETGLDEAALTGLLGEAPEELAARVHRPDWADYVATALRWRVRASEAAENWVEVLAGALWPLVRAACRQLGEGPLTEEFGKRLGARLVRVAARTLVLELNRARARGDLTGQTPTERFADFARGLDLPGLLTTYPVLARLLAQSCQHAVAAHRELLERLDADRAVVVRELLDGTDPGELVSVLADSGDAHRRGRSVAVLVFADGRRVVYKPRPLDLHEHFGQLLDWLNGKVPELGLRGVRLVTRQGYGWLEFVESRPCGSVAEVSRFYHRQGALVALLYALDGTDTHYENLIACGDQPVLVDVETLFHPTLPPVSASGEDPAAAALLRSVQRTCLLPQVLLGDNGALDVSGLGGDRDAHLPVDSADWAAAGTDTMHLVRRTLRSAGALNRPRLGELEPEPGDYQSVLLNGFRAVYDGIVAHREELSELLAGFVEDEVRYVARPSQLYGTLLDESTHPDVLRDALDRDRVFDLLWTDSLRDPLHWRLVPHEIADLWAGDVPLFTCRPGSRDLWAADGSPVGQALPVSGLSSVRAKLSRMGEVDRHAQEWLIAAAFATRPGPVPHRSAEALPGHLTAEVPDPQRLLAAACGIADELLARAHPGQDRVNWLGLELVDERQWLVLPMGAGLANGYTGVALFLAQLAELTGAPRYVDLAVDALRPLPALLSSLAANRELGAAVGSGGFHGLGGICYALARLSGLLAGANLTDTLRLALDLATDLERTTGTDEPADVAEGLAGGLAAMLAVHRETGLAQAGDLAIRYADRLTSGVHRTSTGAGFARGPAGVGWALRRLAATIGSERHEQAANEFGHGTDTEGQGWCTGLAGLVLAEREPQQVSLLAEQPPLRDLSLCHGELGVLDALAALASRGDQAAEAARNRRAGLLLGSLSQYGPRCGTPDGVPTPGLLSGLAGIGYGLLRLGFAHVPSVLQLDTTNSTRSQLG</sequence>
<dbReference type="OrthoDB" id="9148343at2"/>
<dbReference type="PIRSF" id="PIRSF037228">
    <property type="entry name" value="Lant_mod_RumM"/>
    <property type="match status" value="1"/>
</dbReference>
<feature type="domain" description="Lantibiotic biosynthesis protein dehydration" evidence="1">
    <location>
        <begin position="208"/>
        <end position="578"/>
    </location>
</feature>
<dbReference type="eggNOG" id="COG4403">
    <property type="taxonomic scope" value="Bacteria"/>
</dbReference>
<dbReference type="KEGG" id="kal:KALB_5095"/>
<dbReference type="InterPro" id="IPR007822">
    <property type="entry name" value="LANC-like"/>
</dbReference>
<dbReference type="GO" id="GO:0031179">
    <property type="term" value="P:peptide modification"/>
    <property type="evidence" value="ECO:0007669"/>
    <property type="project" value="InterPro"/>
</dbReference>
<dbReference type="InterPro" id="IPR017146">
    <property type="entry name" value="Lanti_2_LanM"/>
</dbReference>
<dbReference type="AlphaFoldDB" id="W5WC27"/>
<dbReference type="HOGENOM" id="CLU_009398_0_0_11"/>
<dbReference type="Proteomes" id="UP000019225">
    <property type="component" value="Chromosome"/>
</dbReference>
<dbReference type="STRING" id="1449976.KALB_5095"/>
<dbReference type="PATRIC" id="fig|1449976.3.peg.5115"/>
<keyword evidence="3" id="KW-1185">Reference proteome</keyword>
<proteinExistence type="predicted"/>
<dbReference type="InterPro" id="IPR025410">
    <property type="entry name" value="Lant_dehyd"/>
</dbReference>
<evidence type="ECO:0000313" key="3">
    <source>
        <dbReference type="Proteomes" id="UP000019225"/>
    </source>
</evidence>
<gene>
    <name evidence="2" type="ORF">KALB_5095</name>
</gene>
<dbReference type="Pfam" id="PF05147">
    <property type="entry name" value="LANC_like"/>
    <property type="match status" value="1"/>
</dbReference>
<name>W5WC27_9PSEU</name>
<accession>W5WC27</accession>
<protein>
    <recommendedName>
        <fullName evidence="1">Lantibiotic biosynthesis protein dehydration domain-containing protein</fullName>
    </recommendedName>
</protein>
<evidence type="ECO:0000313" key="2">
    <source>
        <dbReference type="EMBL" id="AHH98457.1"/>
    </source>
</evidence>
<dbReference type="CDD" id="cd04792">
    <property type="entry name" value="LanM-like"/>
    <property type="match status" value="1"/>
</dbReference>
<dbReference type="NCBIfam" id="TIGR03897">
    <property type="entry name" value="lanti_2_LanM"/>
    <property type="match status" value="1"/>
</dbReference>